<reference evidence="2" key="1">
    <citation type="journal article" date="2020" name="Nature">
        <title>Giant virus diversity and host interactions through global metagenomics.</title>
        <authorList>
            <person name="Schulz F."/>
            <person name="Roux S."/>
            <person name="Paez-Espino D."/>
            <person name="Jungbluth S."/>
            <person name="Walsh D.A."/>
            <person name="Denef V.J."/>
            <person name="McMahon K.D."/>
            <person name="Konstantinidis K.T."/>
            <person name="Eloe-Fadrosh E.A."/>
            <person name="Kyrpides N.C."/>
            <person name="Woyke T."/>
        </authorList>
    </citation>
    <scope>NUCLEOTIDE SEQUENCE</scope>
    <source>
        <strain evidence="2">GVMAG-S-1101169-75</strain>
    </source>
</reference>
<proteinExistence type="predicted"/>
<name>A0A6C0K0I4_9ZZZZ</name>
<feature type="compositionally biased region" description="Low complexity" evidence="1">
    <location>
        <begin position="16"/>
        <end position="29"/>
    </location>
</feature>
<evidence type="ECO:0000313" key="2">
    <source>
        <dbReference type="EMBL" id="QHU11552.1"/>
    </source>
</evidence>
<feature type="region of interest" description="Disordered" evidence="1">
    <location>
        <begin position="614"/>
        <end position="633"/>
    </location>
</feature>
<feature type="region of interest" description="Disordered" evidence="1">
    <location>
        <begin position="1"/>
        <end position="31"/>
    </location>
</feature>
<accession>A0A6C0K0I4</accession>
<evidence type="ECO:0000256" key="1">
    <source>
        <dbReference type="SAM" id="MobiDB-lite"/>
    </source>
</evidence>
<organism evidence="2">
    <name type="scientific">viral metagenome</name>
    <dbReference type="NCBI Taxonomy" id="1070528"/>
    <lineage>
        <taxon>unclassified sequences</taxon>
        <taxon>metagenomes</taxon>
        <taxon>organismal metagenomes</taxon>
    </lineage>
</organism>
<dbReference type="SUPFAM" id="SSF52540">
    <property type="entry name" value="P-loop containing nucleoside triphosphate hydrolases"/>
    <property type="match status" value="1"/>
</dbReference>
<dbReference type="EMBL" id="MN740786">
    <property type="protein sequence ID" value="QHU11552.1"/>
    <property type="molecule type" value="Genomic_DNA"/>
</dbReference>
<dbReference type="AlphaFoldDB" id="A0A6C0K0I4"/>
<protein>
    <submittedName>
        <fullName evidence="2">Uncharacterized protein</fullName>
    </submittedName>
</protein>
<feature type="compositionally biased region" description="Basic and acidic residues" evidence="1">
    <location>
        <begin position="621"/>
        <end position="633"/>
    </location>
</feature>
<dbReference type="InterPro" id="IPR027417">
    <property type="entry name" value="P-loop_NTPase"/>
</dbReference>
<sequence>MKETYSPPLQYNHRQTNNTKPTPKTNTTNMENYEDDASYFSCMSRLPSSQEASGHKKKVYTIRDVPELTMLFLKAYTRLFEVIPDLETKTSSWSAELAERLHLLIKGAVQSGKTRILTALALFMTMVHKQSVIVLVRNITEDSSQYHDAWTEFMAKFEEFCADHGVLFDMEDFDGLPPSYFAKDLTIRAEEEVDINDEDDDDDDKEMDILDAMLSGPTMIVSLLNVHQLQKVNAVLGTVRREYEDMIGITVLVDEVDQLLYGEDREKVNPGLDRLLSEADHIIGVTATTWKPLHDLDKKFFSTDNVYVMTPPVNYRGIMDLSYVTIKDLPKEKCAGALASDPDLLQFLLQHRNDAPMMVNRRGHDGVLRKDRHPLLALINTERLIAKQSSLMEDIARHPELEKKYTIMTYNGKCIEIYAPLLSKRVDLQLPACSKKLKRQGNRLICRGGSLRHVLQWLKKQPAWWKRFPRILIIAQNMVGRGLNIVSHDYKWHLSDFFWRPSHDAEIANKMQDQRGCGIFTDDLICRVHCTLENERDLKRGHQLQEEVYQRTDGMEDTPIAEALQTMTFHKKKVPQGKISGKKGGKFGGVIVDTPDDGGLSMEEFGLGMIPEEPEDEEAEDKASKKKSEPYTVEQDEKRLREKMFPKWGSEDDVTKIGGFMRRLEHDKVYSVNEIKALCKNEDQMSVTLSHLIQPYIPSSWIFGRILVGDTAQGYRLNPNLVEAYLEFF</sequence>